<name>A0A6C0JH06_9ZZZZ</name>
<evidence type="ECO:0000256" key="2">
    <source>
        <dbReference type="SAM" id="Phobius"/>
    </source>
</evidence>
<organism evidence="3">
    <name type="scientific">viral metagenome</name>
    <dbReference type="NCBI Taxonomy" id="1070528"/>
    <lineage>
        <taxon>unclassified sequences</taxon>
        <taxon>metagenomes</taxon>
        <taxon>organismal metagenomes</taxon>
    </lineage>
</organism>
<keyword evidence="2" id="KW-0812">Transmembrane</keyword>
<protein>
    <submittedName>
        <fullName evidence="3">Uncharacterized protein</fullName>
    </submittedName>
</protein>
<feature type="compositionally biased region" description="Polar residues" evidence="1">
    <location>
        <begin position="173"/>
        <end position="184"/>
    </location>
</feature>
<evidence type="ECO:0000313" key="3">
    <source>
        <dbReference type="EMBL" id="QHU03048.1"/>
    </source>
</evidence>
<dbReference type="EMBL" id="MN740368">
    <property type="protein sequence ID" value="QHU03048.1"/>
    <property type="molecule type" value="Genomic_DNA"/>
</dbReference>
<evidence type="ECO:0000256" key="1">
    <source>
        <dbReference type="SAM" id="MobiDB-lite"/>
    </source>
</evidence>
<feature type="transmembrane region" description="Helical" evidence="2">
    <location>
        <begin position="52"/>
        <end position="70"/>
    </location>
</feature>
<dbReference type="AlphaFoldDB" id="A0A6C0JH06"/>
<accession>A0A6C0JH06</accession>
<feature type="region of interest" description="Disordered" evidence="1">
    <location>
        <begin position="160"/>
        <end position="184"/>
    </location>
</feature>
<keyword evidence="2" id="KW-0472">Membrane</keyword>
<sequence length="227" mass="24508">MNIAEVVTQTPQTSVLDIDISPNISDTPLQKTADNVASVSSNALSGINWTNILRYGLIILILAFLGFNLFSTLGKATDMTSGILQPFLSFFGYNIGETVKQTTNTVADGAKLGIDVASGTIDDAVTLLEKSVGVKDVQFNRIDKENDTLSIRKALDNSVKLKSNRSPEPDDAGSTTQRSNNSNKAGYCYIGEDRGFRTCIRVGEGDKCMSGDIFPTQNICVNPNLRE</sequence>
<keyword evidence="2" id="KW-1133">Transmembrane helix</keyword>
<reference evidence="3" key="1">
    <citation type="journal article" date="2020" name="Nature">
        <title>Giant virus diversity and host interactions through global metagenomics.</title>
        <authorList>
            <person name="Schulz F."/>
            <person name="Roux S."/>
            <person name="Paez-Espino D."/>
            <person name="Jungbluth S."/>
            <person name="Walsh D.A."/>
            <person name="Denef V.J."/>
            <person name="McMahon K.D."/>
            <person name="Konstantinidis K.T."/>
            <person name="Eloe-Fadrosh E.A."/>
            <person name="Kyrpides N.C."/>
            <person name="Woyke T."/>
        </authorList>
    </citation>
    <scope>NUCLEOTIDE SEQUENCE</scope>
    <source>
        <strain evidence="3">GVMAG-M-3300025890-48</strain>
    </source>
</reference>
<proteinExistence type="predicted"/>